<dbReference type="Gene3D" id="2.120.10.30">
    <property type="entry name" value="TolB, C-terminal domain"/>
    <property type="match status" value="1"/>
</dbReference>
<dbReference type="InterPro" id="IPR011042">
    <property type="entry name" value="6-blade_b-propeller_TolB-like"/>
</dbReference>
<evidence type="ECO:0000313" key="2">
    <source>
        <dbReference type="EMBL" id="KKK97680.1"/>
    </source>
</evidence>
<gene>
    <name evidence="2" type="ORF">LCGC14_2650320</name>
</gene>
<comment type="caution">
    <text evidence="2">The sequence shown here is derived from an EMBL/GenBank/DDBJ whole genome shotgun (WGS) entry which is preliminary data.</text>
</comment>
<feature type="domain" description="Glucose/Sorbosone dehydrogenase" evidence="1">
    <location>
        <begin position="8"/>
        <end position="228"/>
    </location>
</feature>
<feature type="non-terminal residue" evidence="2">
    <location>
        <position position="1"/>
    </location>
</feature>
<dbReference type="InterPro" id="IPR011041">
    <property type="entry name" value="Quinoprot_gluc/sorb_DH_b-prop"/>
</dbReference>
<evidence type="ECO:0000259" key="1">
    <source>
        <dbReference type="Pfam" id="PF07995"/>
    </source>
</evidence>
<dbReference type="AlphaFoldDB" id="A0A0F9AHA0"/>
<sequence length="240" mass="26062">LANKEFIQEIPQPHEYHNAGQLVFGLDSYLYVALGDGGGVGDPFENAQNLESLHGSILRIDVSGESGYTIPPDNPFLDMPGARPEIYAYGLRNPWRFSFDRANGDLWAADVGQNKWEEVDRIVAGGNYGWNVMEGLECFIAASCDQGGLRLPRAVYGRDLGCSVIGGYVYRGASMPELDGWYVYGDFCSGRIWAVNTADGSPAVLLADTGLPIASFGELPDGELLVLTFANAVYRLVRGP</sequence>
<dbReference type="PANTHER" id="PTHR19328">
    <property type="entry name" value="HEDGEHOG-INTERACTING PROTEIN"/>
    <property type="match status" value="1"/>
</dbReference>
<dbReference type="Pfam" id="PF07995">
    <property type="entry name" value="GSDH"/>
    <property type="match status" value="1"/>
</dbReference>
<name>A0A0F9AHA0_9ZZZZ</name>
<reference evidence="2" key="1">
    <citation type="journal article" date="2015" name="Nature">
        <title>Complex archaea that bridge the gap between prokaryotes and eukaryotes.</title>
        <authorList>
            <person name="Spang A."/>
            <person name="Saw J.H."/>
            <person name="Jorgensen S.L."/>
            <person name="Zaremba-Niedzwiedzka K."/>
            <person name="Martijn J."/>
            <person name="Lind A.E."/>
            <person name="van Eijk R."/>
            <person name="Schleper C."/>
            <person name="Guy L."/>
            <person name="Ettema T.J."/>
        </authorList>
    </citation>
    <scope>NUCLEOTIDE SEQUENCE</scope>
</reference>
<dbReference type="InterPro" id="IPR012938">
    <property type="entry name" value="Glc/Sorbosone_DH"/>
</dbReference>
<dbReference type="SUPFAM" id="SSF50952">
    <property type="entry name" value="Soluble quinoprotein glucose dehydrogenase"/>
    <property type="match status" value="1"/>
</dbReference>
<protein>
    <recommendedName>
        <fullName evidence="1">Glucose/Sorbosone dehydrogenase domain-containing protein</fullName>
    </recommendedName>
</protein>
<dbReference type="PANTHER" id="PTHR19328:SF75">
    <property type="entry name" value="ALDOSE SUGAR DEHYDROGENASE YLII"/>
    <property type="match status" value="1"/>
</dbReference>
<organism evidence="2">
    <name type="scientific">marine sediment metagenome</name>
    <dbReference type="NCBI Taxonomy" id="412755"/>
    <lineage>
        <taxon>unclassified sequences</taxon>
        <taxon>metagenomes</taxon>
        <taxon>ecological metagenomes</taxon>
    </lineage>
</organism>
<accession>A0A0F9AHA0</accession>
<dbReference type="EMBL" id="LAZR01045943">
    <property type="protein sequence ID" value="KKK97680.1"/>
    <property type="molecule type" value="Genomic_DNA"/>
</dbReference>
<proteinExistence type="predicted"/>